<dbReference type="RefSeq" id="WP_251779024.1">
    <property type="nucleotide sequence ID" value="NZ_JAMKFE010000007.1"/>
</dbReference>
<name>A0ABT0YPB1_9BURK</name>
<dbReference type="EMBL" id="JAMKFE010000007">
    <property type="protein sequence ID" value="MCM5680572.1"/>
    <property type="molecule type" value="Genomic_DNA"/>
</dbReference>
<dbReference type="Proteomes" id="UP001165541">
    <property type="component" value="Unassembled WGS sequence"/>
</dbReference>
<evidence type="ECO:0000313" key="1">
    <source>
        <dbReference type="EMBL" id="MCM5680572.1"/>
    </source>
</evidence>
<accession>A0ABT0YPB1</accession>
<gene>
    <name evidence="1" type="ORF">M8A51_13650</name>
</gene>
<evidence type="ECO:0000313" key="2">
    <source>
        <dbReference type="Proteomes" id="UP001165541"/>
    </source>
</evidence>
<reference evidence="1" key="1">
    <citation type="submission" date="2022-05" db="EMBL/GenBank/DDBJ databases">
        <title>Schlegelella sp. nov., isolated from mangrove soil.</title>
        <authorList>
            <person name="Liu Y."/>
            <person name="Ge X."/>
            <person name="Liu W."/>
        </authorList>
    </citation>
    <scope>NUCLEOTIDE SEQUENCE</scope>
    <source>
        <strain evidence="1">S2-27</strain>
    </source>
</reference>
<proteinExistence type="predicted"/>
<keyword evidence="2" id="KW-1185">Reference proteome</keyword>
<organism evidence="1 2">
    <name type="scientific">Caldimonas mangrovi</name>
    <dbReference type="NCBI Taxonomy" id="2944811"/>
    <lineage>
        <taxon>Bacteria</taxon>
        <taxon>Pseudomonadati</taxon>
        <taxon>Pseudomonadota</taxon>
        <taxon>Betaproteobacteria</taxon>
        <taxon>Burkholderiales</taxon>
        <taxon>Sphaerotilaceae</taxon>
        <taxon>Caldimonas</taxon>
    </lineage>
</organism>
<sequence>MQINQMKERLGRVEQCASNAQQACQSASGVPQELQQCVSELDRRSHEAMQWVHGSQDEQRIVQCVDDLERIGDRAMAACKRADGIDSQLKSAVRQAHDELSSLKHQLH</sequence>
<protein>
    <submittedName>
        <fullName evidence="1">Uncharacterized protein</fullName>
    </submittedName>
</protein>
<comment type="caution">
    <text evidence="1">The sequence shown here is derived from an EMBL/GenBank/DDBJ whole genome shotgun (WGS) entry which is preliminary data.</text>
</comment>